<reference evidence="2" key="1">
    <citation type="submission" date="2016-02" db="EMBL/GenBank/DDBJ databases">
        <title>Draft genome sequence of Microdochium bolleyi, a fungal endophyte of beachgrass.</title>
        <authorList>
            <consortium name="DOE Joint Genome Institute"/>
            <person name="David A.S."/>
            <person name="May G."/>
            <person name="Haridas S."/>
            <person name="Lim J."/>
            <person name="Wang M."/>
            <person name="Labutti K."/>
            <person name="Lipzen A."/>
            <person name="Barry K."/>
            <person name="Grigoriev I.V."/>
        </authorList>
    </citation>
    <scope>NUCLEOTIDE SEQUENCE [LARGE SCALE GENOMIC DNA]</scope>
    <source>
        <strain evidence="2">J235TASD1</strain>
    </source>
</reference>
<keyword evidence="2" id="KW-1185">Reference proteome</keyword>
<dbReference type="InParanoid" id="A0A136INU3"/>
<accession>A0A136INU3</accession>
<dbReference type="EMBL" id="KQ964267">
    <property type="protein sequence ID" value="KXJ86601.1"/>
    <property type="molecule type" value="Genomic_DNA"/>
</dbReference>
<gene>
    <name evidence="1" type="ORF">Micbo1qcDRAFT_209014</name>
</gene>
<proteinExistence type="predicted"/>
<name>A0A136INU3_9PEZI</name>
<evidence type="ECO:0000313" key="1">
    <source>
        <dbReference type="EMBL" id="KXJ86601.1"/>
    </source>
</evidence>
<sequence length="212" mass="23207">MPVVAEGLIQTFDGGETVEFPLPFAQMEWRGQLEQGGPEITIAGESLEHIDYLAQKEHDGLSIFNMSDNAAAEALAVRSRLTRRNPSCHDGFGIADTGDINSGINHLRSVSRCRVRARHCVRTTCNNRSAIVLCNDRYSDLDIPCNTVADMAASIRQSCWQFEFCPINCNRPGCAPHNCPKSKVSGQQFSGDRGFNVILSLCSRFSSGGQPV</sequence>
<evidence type="ECO:0000313" key="2">
    <source>
        <dbReference type="Proteomes" id="UP000070501"/>
    </source>
</evidence>
<dbReference type="AlphaFoldDB" id="A0A136INU3"/>
<dbReference type="OrthoDB" id="3552888at2759"/>
<organism evidence="1 2">
    <name type="scientific">Microdochium bolleyi</name>
    <dbReference type="NCBI Taxonomy" id="196109"/>
    <lineage>
        <taxon>Eukaryota</taxon>
        <taxon>Fungi</taxon>
        <taxon>Dikarya</taxon>
        <taxon>Ascomycota</taxon>
        <taxon>Pezizomycotina</taxon>
        <taxon>Sordariomycetes</taxon>
        <taxon>Xylariomycetidae</taxon>
        <taxon>Xylariales</taxon>
        <taxon>Microdochiaceae</taxon>
        <taxon>Microdochium</taxon>
    </lineage>
</organism>
<dbReference type="STRING" id="196109.A0A136INU3"/>
<protein>
    <submittedName>
        <fullName evidence="1">Uncharacterized protein</fullName>
    </submittedName>
</protein>
<dbReference type="Proteomes" id="UP000070501">
    <property type="component" value="Unassembled WGS sequence"/>
</dbReference>